<dbReference type="PANTHER" id="PTHR42941:SF1">
    <property type="entry name" value="SLL1037 PROTEIN"/>
    <property type="match status" value="1"/>
</dbReference>
<dbReference type="InterPro" id="IPR011852">
    <property type="entry name" value="TRAP_TAXI"/>
</dbReference>
<protein>
    <recommendedName>
        <fullName evidence="3">TRAP transporter TAXI family solute receptor</fullName>
    </recommendedName>
</protein>
<dbReference type="EMBL" id="VNHO01000029">
    <property type="protein sequence ID" value="TYP49801.1"/>
    <property type="molecule type" value="Genomic_DNA"/>
</dbReference>
<dbReference type="AlphaFoldDB" id="A0A5S5AIM8"/>
<dbReference type="PROSITE" id="PS51257">
    <property type="entry name" value="PROKAR_LIPOPROTEIN"/>
    <property type="match status" value="1"/>
</dbReference>
<evidence type="ECO:0000313" key="1">
    <source>
        <dbReference type="EMBL" id="TYP49801.1"/>
    </source>
</evidence>
<dbReference type="RefSeq" id="WP_222927246.1">
    <property type="nucleotide sequence ID" value="NZ_VNHO01000029.1"/>
</dbReference>
<dbReference type="Proteomes" id="UP000322294">
    <property type="component" value="Unassembled WGS sequence"/>
</dbReference>
<evidence type="ECO:0008006" key="3">
    <source>
        <dbReference type="Google" id="ProtNLM"/>
    </source>
</evidence>
<dbReference type="NCBIfam" id="TIGR02122">
    <property type="entry name" value="TRAP_TAXI"/>
    <property type="match status" value="1"/>
</dbReference>
<dbReference type="CDD" id="cd13520">
    <property type="entry name" value="PBP2_TAXI_TRAP"/>
    <property type="match status" value="1"/>
</dbReference>
<dbReference type="Pfam" id="PF16868">
    <property type="entry name" value="NMT1_3"/>
    <property type="match status" value="1"/>
</dbReference>
<reference evidence="1 2" key="1">
    <citation type="submission" date="2019-07" db="EMBL/GenBank/DDBJ databases">
        <title>Genomic Encyclopedia of Type Strains, Phase I: the one thousand microbial genomes (KMG-I) project.</title>
        <authorList>
            <person name="Kyrpides N."/>
        </authorList>
    </citation>
    <scope>NUCLEOTIDE SEQUENCE [LARGE SCALE GENOMIC DNA]</scope>
    <source>
        <strain evidence="1 2">DSM 16647</strain>
    </source>
</reference>
<dbReference type="Gene3D" id="3.40.190.10">
    <property type="entry name" value="Periplasmic binding protein-like II"/>
    <property type="match status" value="2"/>
</dbReference>
<name>A0A5S5AIM8_9FIRM</name>
<organism evidence="1 2">
    <name type="scientific">Thermosediminibacter litoriperuensis</name>
    <dbReference type="NCBI Taxonomy" id="291989"/>
    <lineage>
        <taxon>Bacteria</taxon>
        <taxon>Bacillati</taxon>
        <taxon>Bacillota</taxon>
        <taxon>Clostridia</taxon>
        <taxon>Thermosediminibacterales</taxon>
        <taxon>Thermosediminibacteraceae</taxon>
        <taxon>Thermosediminibacter</taxon>
    </lineage>
</organism>
<dbReference type="SUPFAM" id="SSF53850">
    <property type="entry name" value="Periplasmic binding protein-like II"/>
    <property type="match status" value="1"/>
</dbReference>
<comment type="caution">
    <text evidence="1">The sequence shown here is derived from an EMBL/GenBank/DDBJ whole genome shotgun (WGS) entry which is preliminary data.</text>
</comment>
<keyword evidence="2" id="KW-1185">Reference proteome</keyword>
<dbReference type="PANTHER" id="PTHR42941">
    <property type="entry name" value="SLL1037 PROTEIN"/>
    <property type="match status" value="1"/>
</dbReference>
<sequence>MNRHKTFIWLILSLFLISITLSGCSNQTGKGENKLAEIKHLSIGTASMGGAYFPIGQEISNLVTKYVQGIEMTPEVTGGALENPRLVSNSDVEFGLTNANLAYFAANGTSPYEGKLEVSAVASLYPSVFHIITMADSPINSISDLKGKKIAVGPAGGGTLPILEALLEEYGLKLDDIVANYLSYNDGFMQLADGNVDVALALSGYPASAVVEISTSKKIKFINIDDDKLNNIIEKYPYYSKVVVPKDVYKLGNDATAIGVPNVLIVNSKLDEQLVYNVTKAIFDHLDEFKEANATAKQINIETAPNTPIPLHPGAKKYFEERK</sequence>
<proteinExistence type="predicted"/>
<evidence type="ECO:0000313" key="2">
    <source>
        <dbReference type="Proteomes" id="UP000322294"/>
    </source>
</evidence>
<gene>
    <name evidence="1" type="ORF">LZ11_02126</name>
</gene>
<accession>A0A5S5AIM8</accession>